<proteinExistence type="predicted"/>
<keyword evidence="2" id="KW-1185">Reference proteome</keyword>
<evidence type="ECO:0000313" key="2">
    <source>
        <dbReference type="Proteomes" id="UP001145069"/>
    </source>
</evidence>
<dbReference type="RefSeq" id="WP_272444831.1">
    <property type="nucleotide sequence ID" value="NZ_JAMQKC010000002.1"/>
</dbReference>
<organism evidence="1 2">
    <name type="scientific">Aquibacillus salsiterrae</name>
    <dbReference type="NCBI Taxonomy" id="2950439"/>
    <lineage>
        <taxon>Bacteria</taxon>
        <taxon>Bacillati</taxon>
        <taxon>Bacillota</taxon>
        <taxon>Bacilli</taxon>
        <taxon>Bacillales</taxon>
        <taxon>Bacillaceae</taxon>
        <taxon>Aquibacillus</taxon>
    </lineage>
</organism>
<protein>
    <submittedName>
        <fullName evidence="1">Uncharacterized protein</fullName>
    </submittedName>
</protein>
<dbReference type="EMBL" id="JAMQKC010000002">
    <property type="protein sequence ID" value="MDC3415856.1"/>
    <property type="molecule type" value="Genomic_DNA"/>
</dbReference>
<evidence type="ECO:0000313" key="1">
    <source>
        <dbReference type="EMBL" id="MDC3415856.1"/>
    </source>
</evidence>
<sequence length="81" mass="9037">MVEQAFIASEIACVSFFSRRIGNSGKTGAGLPPPRFNGGERLIHQQFLLIETESVDEWGLHRQIILARTIVKNSRLKTAID</sequence>
<accession>A0A9X4ADT8</accession>
<dbReference type="Proteomes" id="UP001145069">
    <property type="component" value="Unassembled WGS sequence"/>
</dbReference>
<name>A0A9X4ADT8_9BACI</name>
<gene>
    <name evidence="1" type="ORF">NC799_02900</name>
</gene>
<comment type="caution">
    <text evidence="1">The sequence shown here is derived from an EMBL/GenBank/DDBJ whole genome shotgun (WGS) entry which is preliminary data.</text>
</comment>
<dbReference type="AlphaFoldDB" id="A0A9X4ADT8"/>
<reference evidence="1" key="1">
    <citation type="submission" date="2022-06" db="EMBL/GenBank/DDBJ databases">
        <title>Aquibacillus sp. a new bacterium isolated from soil saline samples.</title>
        <authorList>
            <person name="Galisteo C."/>
            <person name="De La Haba R."/>
            <person name="Sanchez-Porro C."/>
            <person name="Ventosa A."/>
        </authorList>
    </citation>
    <scope>NUCLEOTIDE SEQUENCE</scope>
    <source>
        <strain evidence="1">3ASR75-54</strain>
    </source>
</reference>